<feature type="region of interest" description="Disordered" evidence="6">
    <location>
        <begin position="948"/>
        <end position="982"/>
    </location>
</feature>
<evidence type="ECO:0000256" key="1">
    <source>
        <dbReference type="ARBA" id="ARBA00004123"/>
    </source>
</evidence>
<evidence type="ECO:0000256" key="2">
    <source>
        <dbReference type="ARBA" id="ARBA00010239"/>
    </source>
</evidence>
<evidence type="ECO:0000313" key="7">
    <source>
        <dbReference type="EMBL" id="EKM56693.1"/>
    </source>
</evidence>
<dbReference type="STRING" id="650164.K5VYM6"/>
<dbReference type="Proteomes" id="UP000008370">
    <property type="component" value="Unassembled WGS sequence"/>
</dbReference>
<evidence type="ECO:0000256" key="3">
    <source>
        <dbReference type="ARBA" id="ARBA00023015"/>
    </source>
</evidence>
<feature type="compositionally biased region" description="Gly residues" evidence="6">
    <location>
        <begin position="270"/>
        <end position="281"/>
    </location>
</feature>
<gene>
    <name evidence="7" type="ORF">PHACADRAFT_253961</name>
</gene>
<dbReference type="InterPro" id="IPR013088">
    <property type="entry name" value="Znf_NHR/GATA"/>
</dbReference>
<keyword evidence="5" id="KW-0539">Nucleus</keyword>
<feature type="compositionally biased region" description="Low complexity" evidence="6">
    <location>
        <begin position="538"/>
        <end position="551"/>
    </location>
</feature>
<feature type="compositionally biased region" description="Low complexity" evidence="6">
    <location>
        <begin position="433"/>
        <end position="456"/>
    </location>
</feature>
<feature type="compositionally biased region" description="Low complexity" evidence="6">
    <location>
        <begin position="669"/>
        <end position="731"/>
    </location>
</feature>
<feature type="compositionally biased region" description="Low complexity" evidence="6">
    <location>
        <begin position="763"/>
        <end position="785"/>
    </location>
</feature>
<feature type="compositionally biased region" description="Polar residues" evidence="6">
    <location>
        <begin position="1764"/>
        <end position="1811"/>
    </location>
</feature>
<feature type="region of interest" description="Disordered" evidence="6">
    <location>
        <begin position="433"/>
        <end position="788"/>
    </location>
</feature>
<feature type="compositionally biased region" description="Low complexity" evidence="6">
    <location>
        <begin position="186"/>
        <end position="196"/>
    </location>
</feature>
<feature type="compositionally biased region" description="Pro residues" evidence="6">
    <location>
        <begin position="610"/>
        <end position="623"/>
    </location>
</feature>
<feature type="region of interest" description="Disordered" evidence="6">
    <location>
        <begin position="146"/>
        <end position="165"/>
    </location>
</feature>
<dbReference type="GeneID" id="18915930"/>
<dbReference type="InParanoid" id="K5VYM6"/>
<reference evidence="7 8" key="1">
    <citation type="journal article" date="2012" name="BMC Genomics">
        <title>Comparative genomics of the white-rot fungi, Phanerochaete carnosa and P. chrysosporium, to elucidate the genetic basis of the distinct wood types they colonize.</title>
        <authorList>
            <person name="Suzuki H."/>
            <person name="MacDonald J."/>
            <person name="Syed K."/>
            <person name="Salamov A."/>
            <person name="Hori C."/>
            <person name="Aerts A."/>
            <person name="Henrissat B."/>
            <person name="Wiebenga A."/>
            <person name="vanKuyk P.A."/>
            <person name="Barry K."/>
            <person name="Lindquist E."/>
            <person name="LaButti K."/>
            <person name="Lapidus A."/>
            <person name="Lucas S."/>
            <person name="Coutinho P."/>
            <person name="Gong Y."/>
            <person name="Samejima M."/>
            <person name="Mahadevan R."/>
            <person name="Abou-Zaid M."/>
            <person name="de Vries R.P."/>
            <person name="Igarashi K."/>
            <person name="Yadav J.S."/>
            <person name="Grigoriev I.V."/>
            <person name="Master E.R."/>
        </authorList>
    </citation>
    <scope>NUCLEOTIDE SEQUENCE [LARGE SCALE GENOMIC DNA]</scope>
    <source>
        <strain evidence="7 8">HHB-10118-sp</strain>
    </source>
</reference>
<keyword evidence="3" id="KW-0805">Transcription regulation</keyword>
<feature type="compositionally biased region" description="Low complexity" evidence="6">
    <location>
        <begin position="240"/>
        <end position="253"/>
    </location>
</feature>
<feature type="region of interest" description="Disordered" evidence="6">
    <location>
        <begin position="1572"/>
        <end position="1603"/>
    </location>
</feature>
<feature type="compositionally biased region" description="Low complexity" evidence="6">
    <location>
        <begin position="517"/>
        <end position="529"/>
    </location>
</feature>
<evidence type="ECO:0000256" key="6">
    <source>
        <dbReference type="SAM" id="MobiDB-lite"/>
    </source>
</evidence>
<feature type="compositionally biased region" description="Polar residues" evidence="6">
    <location>
        <begin position="223"/>
        <end position="239"/>
    </location>
</feature>
<feature type="compositionally biased region" description="Polar residues" evidence="6">
    <location>
        <begin position="457"/>
        <end position="480"/>
    </location>
</feature>
<evidence type="ECO:0000256" key="5">
    <source>
        <dbReference type="ARBA" id="ARBA00023242"/>
    </source>
</evidence>
<dbReference type="EMBL" id="JH930471">
    <property type="protein sequence ID" value="EKM56693.1"/>
    <property type="molecule type" value="Genomic_DNA"/>
</dbReference>
<dbReference type="Pfam" id="PF04855">
    <property type="entry name" value="SNF5"/>
    <property type="match status" value="1"/>
</dbReference>
<dbReference type="GO" id="GO:0006355">
    <property type="term" value="P:regulation of DNA-templated transcription"/>
    <property type="evidence" value="ECO:0007669"/>
    <property type="project" value="InterPro"/>
</dbReference>
<evidence type="ECO:0000313" key="8">
    <source>
        <dbReference type="Proteomes" id="UP000008370"/>
    </source>
</evidence>
<comment type="subcellular location">
    <subcellularLocation>
        <location evidence="1">Nucleus</location>
    </subcellularLocation>
</comment>
<dbReference type="OrthoDB" id="515064at2759"/>
<feature type="region of interest" description="Disordered" evidence="6">
    <location>
        <begin position="223"/>
        <end position="281"/>
    </location>
</feature>
<feature type="compositionally biased region" description="Low complexity" evidence="6">
    <location>
        <begin position="1824"/>
        <end position="1833"/>
    </location>
</feature>
<keyword evidence="8" id="KW-1185">Reference proteome</keyword>
<keyword evidence="4" id="KW-0804">Transcription</keyword>
<evidence type="ECO:0008006" key="9">
    <source>
        <dbReference type="Google" id="ProtNLM"/>
    </source>
</evidence>
<name>K5VYM6_PHACS</name>
<dbReference type="Gene3D" id="3.30.50.10">
    <property type="entry name" value="Erythroid Transcription Factor GATA-1, subunit A"/>
    <property type="match status" value="1"/>
</dbReference>
<feature type="compositionally biased region" description="Low complexity" evidence="6">
    <location>
        <begin position="561"/>
        <end position="609"/>
    </location>
</feature>
<dbReference type="RefSeq" id="XP_007394530.1">
    <property type="nucleotide sequence ID" value="XM_007394468.1"/>
</dbReference>
<feature type="compositionally biased region" description="Pro residues" evidence="6">
    <location>
        <begin position="507"/>
        <end position="516"/>
    </location>
</feature>
<proteinExistence type="inferred from homology"/>
<dbReference type="HOGENOM" id="CLU_001742_1_0_1"/>
<dbReference type="KEGG" id="pco:PHACADRAFT_253961"/>
<organism evidence="7 8">
    <name type="scientific">Phanerochaete carnosa (strain HHB-10118-sp)</name>
    <name type="common">White-rot fungus</name>
    <name type="synonym">Peniophora carnosa</name>
    <dbReference type="NCBI Taxonomy" id="650164"/>
    <lineage>
        <taxon>Eukaryota</taxon>
        <taxon>Fungi</taxon>
        <taxon>Dikarya</taxon>
        <taxon>Basidiomycota</taxon>
        <taxon>Agaricomycotina</taxon>
        <taxon>Agaricomycetes</taxon>
        <taxon>Polyporales</taxon>
        <taxon>Phanerochaetaceae</taxon>
        <taxon>Phanerochaete</taxon>
    </lineage>
</organism>
<sequence length="1918" mass="204409">MNTQAGQHHNPAMLAALQQQQQQQQHGHGQMNPNMMNAMSGMNGMAGMNPTQQQQFQQMLAAKYQGAGMGMGGGSGGAGGFNPQMMQQYQQQHQGGGGGTAGSMGVNPQALMNMGSMNMSAMGMGGMNGQGSIASNPGFNPQMLAQQQRQFNQASGRPGTGGGVNPQMLMQQHNPSGTGNMGGPSGMSNMSNGGGMNNMSGMNNGIMGMGGMVMGGMGGINPQALSMTAQSGPSPQNANSVSSPQPPHTQSTSINPAALNAGSGTPSNMGMGGGMGTMGGGGSQASMGNLQLTPAQIQQLSHMSPQERHKAMQRLMMLNFQHQQREMQMRRSSGELNMAGMGGMGMQGQGQRTQTGMQGQSMDGMMGGMANSFNSGMGGGMGGMDGNGMMGMDNLNMTAMGMQGMGGGMGGMQSMGGMQGMSAAQLQQMQLLQMQHAQGQDRPTSSMAQAQSQHASPTQPNAFPNQGQAQVSSPVRVQTPHQQQNMHMQQHQQMQQQQHHPNAGIMGPPPSIPPRQPTATPAASPAPRSGTGMGPPGQYGQHPQHSQQHHYQLGHTQSPRPGTAGTAATPGPAAISRTSSSMGMQQHHQGSQHGQQQSNAQQPGQQGLPAPAPIPIQPRPVPPNARASGSPAPIPRPGTGQSMHGPSGLRAITPALVGSRPNTATGFRPQQAPSTPQTSQGSAQYQNQQQLQQGQLAQQQQSTHTPISTPTSATYPPIAPAPTAGSAPGSPRVSMKRRPSGTPVPPSIAGTSSQGSHLEQSFTPQGQIQTQTPGQAQGPQGMPGTNMTPAQLMHMRMSGGTPGSNMMNIQGANGLMAGAGGMMGPPVLPRPQQSNQAQLSAGGVGADMGMPGMNGMSGPMGVNGMQVPGMARQPSVGDIRTSNAGTPGVPGASLSINTNINTNLNPNLNAPMPLVGTPNMSGPLASAMAIPTPNVPGSPNLAMLADPLIPGAPATPNRQASHTPAAGSPFPGGIPGMPGSAERKMAGPGVLAGAPPLSRVSTGDVFGGLSAPTSSTTATTNGAAAPAAQAQTQIVPQLPPLPANVSLNPKVTRVSVVPLKDSETTIRALKQEEIERVKEWMKTDEEYDARYKQMRERMTEEVREAIVKPRAWYEKDPLEDPRAARRRKEKFDLIGLKGREEMKRKKAGRREGFKLPRTVNPEDASRPEQLVPLRLEFDVDHHKMRDTFVWNLNDPIITPEIFAQSIVDDYSLAPSYHAVITKTIQDQLSDFKAHTATFGEDGFDDVVMHGQFADDEEMWWDAWRNHVRSDTLLRHWETQVERRTRKRRKIVKDEEVETKGVPVASSLDAYMSVDEFEEDENKMLEEMRILIKLDIIVGPVKLEDQFEWDLDSPDPSPEHFADIYTKELGLSGEFKTAIAHSIREQVQTYQKSLFLVGHPSDGSAVQDDDLRLSLLPSLSTGARSMDQVVAFTPRLDYLSDGEIERNEKEREKELNRRRRKTNRGRRGIVLPDRDPPKTFRTPAIGFPEVDPATLALANANLAPTSRRAAAAAASHNIANMIASENGTSLSPQVMPAPVPTAVAAPQLMKEKKPKGLMKPPSYPSSVLRPRAHVKAPTDGTAADPSTVRPPLDIDPPVSSNVENRGARVPLSAKRTKELEREAKEREYVDGQHPNYIDGVWHCSNCGCPESIAIGRRKGPLGDKSQCGACGKFWHRHRRPRPVEYNSSLEYHSNIKKEEEMARLAASRRKRPHAHVAEASSKAPTVEPETPRKPSPEPDSKPVSRSTVLETPKLPKIEKTEAASPMSTTSSISETPLATRGKTNGVHSTPSAPAIAPSQSESSEGIQDTPQDSHAVLPSVAPHSGAGPRAGGNRPARDPPAWLKEAMKELNDKYPDDRFEAVLRRGPNPAQPEWRIKCTDCPGKLYTPGPGETLTNYEVHLKNRQHRQKVNARIGNGQS</sequence>
<feature type="compositionally biased region" description="Polar residues" evidence="6">
    <location>
        <begin position="749"/>
        <end position="762"/>
    </location>
</feature>
<feature type="region of interest" description="Disordered" evidence="6">
    <location>
        <begin position="1701"/>
        <end position="1839"/>
    </location>
</feature>
<dbReference type="GO" id="GO:0006338">
    <property type="term" value="P:chromatin remodeling"/>
    <property type="evidence" value="ECO:0007669"/>
    <property type="project" value="InterPro"/>
</dbReference>
<feature type="compositionally biased region" description="Low complexity" evidence="6">
    <location>
        <begin position="481"/>
        <end position="500"/>
    </location>
</feature>
<feature type="compositionally biased region" description="Polar residues" evidence="6">
    <location>
        <begin position="146"/>
        <end position="155"/>
    </location>
</feature>
<evidence type="ECO:0000256" key="4">
    <source>
        <dbReference type="ARBA" id="ARBA00023163"/>
    </source>
</evidence>
<protein>
    <recommendedName>
        <fullName evidence="9">SNF5-domain-containing protein</fullName>
    </recommendedName>
</protein>
<feature type="region of interest" description="Disordered" evidence="6">
    <location>
        <begin position="1446"/>
        <end position="1485"/>
    </location>
</feature>
<dbReference type="InterPro" id="IPR006939">
    <property type="entry name" value="SNF5"/>
</dbReference>
<dbReference type="GO" id="GO:0008270">
    <property type="term" value="F:zinc ion binding"/>
    <property type="evidence" value="ECO:0007669"/>
    <property type="project" value="InterPro"/>
</dbReference>
<feature type="region of interest" description="Disordered" evidence="6">
    <location>
        <begin position="170"/>
        <end position="196"/>
    </location>
</feature>
<comment type="similarity">
    <text evidence="2">Belongs to the SNF5 family.</text>
</comment>
<feature type="compositionally biased region" description="Basic and acidic residues" evidence="6">
    <location>
        <begin position="1728"/>
        <end position="1741"/>
    </location>
</feature>
<dbReference type="GO" id="GO:0000228">
    <property type="term" value="C:nuclear chromosome"/>
    <property type="evidence" value="ECO:0007669"/>
    <property type="project" value="InterPro"/>
</dbReference>
<feature type="compositionally biased region" description="Basic residues" evidence="6">
    <location>
        <begin position="1455"/>
        <end position="1466"/>
    </location>
</feature>
<accession>K5VYM6</accession>
<dbReference type="PANTHER" id="PTHR10019">
    <property type="entry name" value="SNF5"/>
    <property type="match status" value="1"/>
</dbReference>